<evidence type="ECO:0000313" key="2">
    <source>
        <dbReference type="EMBL" id="MCS4557074.1"/>
    </source>
</evidence>
<sequence length="57" mass="6278">MNIMFVLLPLAMLVILLAMGALFWVSKVRATNAAVAQHNEHEQRSTDSQAPDSPSQQ</sequence>
<reference evidence="2 3" key="1">
    <citation type="submission" date="2022-02" db="EMBL/GenBank/DDBJ databases">
        <authorList>
            <person name="Zhuang L."/>
        </authorList>
    </citation>
    <scope>NUCLEOTIDE SEQUENCE [LARGE SCALE GENOMIC DNA]</scope>
    <source>
        <strain evidence="2 3">C32</strain>
    </source>
</reference>
<feature type="compositionally biased region" description="Polar residues" evidence="1">
    <location>
        <begin position="46"/>
        <end position="57"/>
    </location>
</feature>
<evidence type="ECO:0000256" key="1">
    <source>
        <dbReference type="SAM" id="MobiDB-lite"/>
    </source>
</evidence>
<feature type="region of interest" description="Disordered" evidence="1">
    <location>
        <begin position="35"/>
        <end position="57"/>
    </location>
</feature>
<gene>
    <name evidence="2" type="ORF">L9G74_11525</name>
</gene>
<organism evidence="2 3">
    <name type="scientific">Shewanella electrica</name>
    <dbReference type="NCBI Taxonomy" id="515560"/>
    <lineage>
        <taxon>Bacteria</taxon>
        <taxon>Pseudomonadati</taxon>
        <taxon>Pseudomonadota</taxon>
        <taxon>Gammaproteobacteria</taxon>
        <taxon>Alteromonadales</taxon>
        <taxon>Shewanellaceae</taxon>
        <taxon>Shewanella</taxon>
    </lineage>
</organism>
<dbReference type="RefSeq" id="WP_238896526.1">
    <property type="nucleotide sequence ID" value="NZ_JAKOGG010000006.1"/>
</dbReference>
<comment type="caution">
    <text evidence="2">The sequence shown here is derived from an EMBL/GenBank/DDBJ whole genome shotgun (WGS) entry which is preliminary data.</text>
</comment>
<reference evidence="3" key="2">
    <citation type="submission" date="2023-07" db="EMBL/GenBank/DDBJ databases">
        <title>Shewanella mangrovi sp. nov., an acetaldehyde- degrading bacterium isolated from mangrove sediment.</title>
        <authorList>
            <person name="Liu Y."/>
        </authorList>
    </citation>
    <scope>NUCLEOTIDE SEQUENCE [LARGE SCALE GENOMIC DNA]</scope>
    <source>
        <strain evidence="3">C32</strain>
    </source>
</reference>
<keyword evidence="3" id="KW-1185">Reference proteome</keyword>
<dbReference type="EMBL" id="JAKOGG010000006">
    <property type="protein sequence ID" value="MCS4557074.1"/>
    <property type="molecule type" value="Genomic_DNA"/>
</dbReference>
<evidence type="ECO:0000313" key="3">
    <source>
        <dbReference type="Proteomes" id="UP001201549"/>
    </source>
</evidence>
<accession>A0ABT2FPD5</accession>
<dbReference type="Proteomes" id="UP001201549">
    <property type="component" value="Unassembled WGS sequence"/>
</dbReference>
<proteinExistence type="predicted"/>
<protein>
    <submittedName>
        <fullName evidence="2">Uncharacterized protein</fullName>
    </submittedName>
</protein>
<name>A0ABT2FPD5_9GAMM</name>